<organism evidence="1">
    <name type="scientific">Arundo donax</name>
    <name type="common">Giant reed</name>
    <name type="synonym">Donax arundinaceus</name>
    <dbReference type="NCBI Taxonomy" id="35708"/>
    <lineage>
        <taxon>Eukaryota</taxon>
        <taxon>Viridiplantae</taxon>
        <taxon>Streptophyta</taxon>
        <taxon>Embryophyta</taxon>
        <taxon>Tracheophyta</taxon>
        <taxon>Spermatophyta</taxon>
        <taxon>Magnoliopsida</taxon>
        <taxon>Liliopsida</taxon>
        <taxon>Poales</taxon>
        <taxon>Poaceae</taxon>
        <taxon>PACMAD clade</taxon>
        <taxon>Arundinoideae</taxon>
        <taxon>Arundineae</taxon>
        <taxon>Arundo</taxon>
    </lineage>
</organism>
<dbReference type="AlphaFoldDB" id="A0A0A9GWX6"/>
<accession>A0A0A9GWX6</accession>
<proteinExistence type="predicted"/>
<protein>
    <submittedName>
        <fullName evidence="1">Uncharacterized protein</fullName>
    </submittedName>
</protein>
<sequence>MFLPTRTIHNLPNFQLKHSLNNQTDAYNFLVSSCATYFSLSIIFQKLRHEPQNNFICAAIKPTKFNQLT</sequence>
<dbReference type="EMBL" id="GBRH01172813">
    <property type="protein sequence ID" value="JAE25083.1"/>
    <property type="molecule type" value="Transcribed_RNA"/>
</dbReference>
<evidence type="ECO:0000313" key="1">
    <source>
        <dbReference type="EMBL" id="JAE25083.1"/>
    </source>
</evidence>
<name>A0A0A9GWX6_ARUDO</name>
<reference evidence="1" key="1">
    <citation type="submission" date="2014-09" db="EMBL/GenBank/DDBJ databases">
        <authorList>
            <person name="Magalhaes I.L.F."/>
            <person name="Oliveira U."/>
            <person name="Santos F.R."/>
            <person name="Vidigal T.H.D.A."/>
            <person name="Brescovit A.D."/>
            <person name="Santos A.J."/>
        </authorList>
    </citation>
    <scope>NUCLEOTIDE SEQUENCE</scope>
    <source>
        <tissue evidence="1">Shoot tissue taken approximately 20 cm above the soil surface</tissue>
    </source>
</reference>
<reference evidence="1" key="2">
    <citation type="journal article" date="2015" name="Data Brief">
        <title>Shoot transcriptome of the giant reed, Arundo donax.</title>
        <authorList>
            <person name="Barrero R.A."/>
            <person name="Guerrero F.D."/>
            <person name="Moolhuijzen P."/>
            <person name="Goolsby J.A."/>
            <person name="Tidwell J."/>
            <person name="Bellgard S.E."/>
            <person name="Bellgard M.I."/>
        </authorList>
    </citation>
    <scope>NUCLEOTIDE SEQUENCE</scope>
    <source>
        <tissue evidence="1">Shoot tissue taken approximately 20 cm above the soil surface</tissue>
    </source>
</reference>